<dbReference type="Proteomes" id="UP001597034">
    <property type="component" value="Unassembled WGS sequence"/>
</dbReference>
<evidence type="ECO:0000259" key="1">
    <source>
        <dbReference type="Pfam" id="PF01593"/>
    </source>
</evidence>
<dbReference type="Gene3D" id="3.90.660.10">
    <property type="match status" value="1"/>
</dbReference>
<dbReference type="SUPFAM" id="SSF51905">
    <property type="entry name" value="FAD/NAD(P)-binding domain"/>
    <property type="match status" value="1"/>
</dbReference>
<dbReference type="Pfam" id="PF01593">
    <property type="entry name" value="Amino_oxidase"/>
    <property type="match status" value="1"/>
</dbReference>
<dbReference type="EMBL" id="JBHUDO010000003">
    <property type="protein sequence ID" value="MFD1647501.1"/>
    <property type="molecule type" value="Genomic_DNA"/>
</dbReference>
<dbReference type="InterPro" id="IPR002937">
    <property type="entry name" value="Amino_oxidase"/>
</dbReference>
<sequence>MTRHIAVVGAGVAGVGVADACRDTPVQMTLFDKASGISGRAATRRKHGCRYDHGANYIKPGADAWVDEFLDELGSDGLVDIERPVWTHDADGAIAEGRGDEGPKWTYTEGITQFAKRVRARSGAAVHTETRIESITGDGDGEWSLTDTDGDVFGPFDAVVLTPPAPQTADLLAATDWADERLDRLHAAVDAVVFRTIRTVLLHYPFELDRPWYALVNPDREHPVGWLSREECKPGHVPDGESLLVVQMAPDWSVDHYDEPLDSAADAVAGLVADLLDDDRLTEPDWVDDQGWRYALPDSSIDDDDARCAEDAGLYVAGDWVAGEGRVHVAFENGRAVGGRIAAQE</sequence>
<dbReference type="Pfam" id="PF13450">
    <property type="entry name" value="NAD_binding_8"/>
    <property type="match status" value="1"/>
</dbReference>
<name>A0ABD6DN69_9EURY</name>
<organism evidence="2 3">
    <name type="scientific">Haloarchaeobius litoreus</name>
    <dbReference type="NCBI Taxonomy" id="755306"/>
    <lineage>
        <taxon>Archaea</taxon>
        <taxon>Methanobacteriati</taxon>
        <taxon>Methanobacteriota</taxon>
        <taxon>Stenosarchaea group</taxon>
        <taxon>Halobacteria</taxon>
        <taxon>Halobacteriales</taxon>
        <taxon>Halorubellaceae</taxon>
        <taxon>Haloarchaeobius</taxon>
    </lineage>
</organism>
<dbReference type="InterPro" id="IPR036188">
    <property type="entry name" value="FAD/NAD-bd_sf"/>
</dbReference>
<dbReference type="PANTHER" id="PTHR16128:SF5">
    <property type="entry name" value="FAD_NAD(P)-BINDING OXIDOREDUCTASE FAMILY PROTEIN"/>
    <property type="match status" value="1"/>
</dbReference>
<keyword evidence="3" id="KW-1185">Reference proteome</keyword>
<proteinExistence type="predicted"/>
<gene>
    <name evidence="2" type="ORF">ACFSBL_17565</name>
</gene>
<dbReference type="Gene3D" id="3.50.50.60">
    <property type="entry name" value="FAD/NAD(P)-binding domain"/>
    <property type="match status" value="1"/>
</dbReference>
<reference evidence="2 3" key="1">
    <citation type="journal article" date="2019" name="Int. J. Syst. Evol. Microbiol.">
        <title>The Global Catalogue of Microorganisms (GCM) 10K type strain sequencing project: providing services to taxonomists for standard genome sequencing and annotation.</title>
        <authorList>
            <consortium name="The Broad Institute Genomics Platform"/>
            <consortium name="The Broad Institute Genome Sequencing Center for Infectious Disease"/>
            <person name="Wu L."/>
            <person name="Ma J."/>
        </authorList>
    </citation>
    <scope>NUCLEOTIDE SEQUENCE [LARGE SCALE GENOMIC DNA]</scope>
    <source>
        <strain evidence="2 3">CGMCC 1.10390</strain>
    </source>
</reference>
<dbReference type="PANTHER" id="PTHR16128">
    <property type="entry name" value="FAD/NAD(P)-BINDING OXIDOREDUCTASE FAMILY PROTEIN"/>
    <property type="match status" value="1"/>
</dbReference>
<dbReference type="RefSeq" id="WP_256400443.1">
    <property type="nucleotide sequence ID" value="NZ_JANHJR010000003.1"/>
</dbReference>
<comment type="caution">
    <text evidence="2">The sequence shown here is derived from an EMBL/GenBank/DDBJ whole genome shotgun (WGS) entry which is preliminary data.</text>
</comment>
<evidence type="ECO:0000313" key="2">
    <source>
        <dbReference type="EMBL" id="MFD1647501.1"/>
    </source>
</evidence>
<feature type="domain" description="Amine oxidase" evidence="1">
    <location>
        <begin position="99"/>
        <end position="337"/>
    </location>
</feature>
<evidence type="ECO:0000313" key="3">
    <source>
        <dbReference type="Proteomes" id="UP001597034"/>
    </source>
</evidence>
<dbReference type="AlphaFoldDB" id="A0ABD6DN69"/>
<protein>
    <submittedName>
        <fullName evidence="2">NAD(P)/FAD-dependent oxidoreductase</fullName>
    </submittedName>
</protein>
<accession>A0ABD6DN69</accession>